<keyword evidence="6" id="KW-1185">Reference proteome</keyword>
<dbReference type="Pfam" id="PF13508">
    <property type="entry name" value="Acetyltransf_7"/>
    <property type="match status" value="1"/>
</dbReference>
<dbReference type="STRING" id="1392250.A0A2I2FSR2"/>
<dbReference type="GeneID" id="36558849"/>
<evidence type="ECO:0000256" key="3">
    <source>
        <dbReference type="SAM" id="MobiDB-lite"/>
    </source>
</evidence>
<evidence type="ECO:0000259" key="4">
    <source>
        <dbReference type="PROSITE" id="PS51186"/>
    </source>
</evidence>
<dbReference type="RefSeq" id="XP_024698975.1">
    <property type="nucleotide sequence ID" value="XM_024851150.1"/>
</dbReference>
<dbReference type="SUPFAM" id="SSF55729">
    <property type="entry name" value="Acyl-CoA N-acyltransferases (Nat)"/>
    <property type="match status" value="1"/>
</dbReference>
<dbReference type="CDD" id="cd03444">
    <property type="entry name" value="Thioesterase_II_repeat1"/>
    <property type="match status" value="1"/>
</dbReference>
<dbReference type="InterPro" id="IPR003703">
    <property type="entry name" value="Acyl_CoA_thio"/>
</dbReference>
<dbReference type="InterPro" id="IPR042171">
    <property type="entry name" value="Acyl-CoA_hotdog"/>
</dbReference>
<dbReference type="GO" id="GO:0005782">
    <property type="term" value="C:peroxisomal matrix"/>
    <property type="evidence" value="ECO:0007669"/>
    <property type="project" value="UniProtKB-SubCell"/>
</dbReference>
<dbReference type="VEuPathDB" id="FungiDB:P170DRAFT_450874"/>
<accession>A0A2I2FSR2</accession>
<dbReference type="GO" id="GO:0006637">
    <property type="term" value="P:acyl-CoA metabolic process"/>
    <property type="evidence" value="ECO:0007669"/>
    <property type="project" value="InterPro"/>
</dbReference>
<dbReference type="GO" id="GO:0016747">
    <property type="term" value="F:acyltransferase activity, transferring groups other than amino-acyl groups"/>
    <property type="evidence" value="ECO:0007669"/>
    <property type="project" value="InterPro"/>
</dbReference>
<dbReference type="Gene3D" id="3.40.630.30">
    <property type="match status" value="1"/>
</dbReference>
<evidence type="ECO:0000313" key="6">
    <source>
        <dbReference type="Proteomes" id="UP000234275"/>
    </source>
</evidence>
<dbReference type="InterPro" id="IPR049449">
    <property type="entry name" value="TesB_ACOT8-like_N"/>
</dbReference>
<dbReference type="GO" id="GO:0047617">
    <property type="term" value="F:fatty acyl-CoA hydrolase activity"/>
    <property type="evidence" value="ECO:0007669"/>
    <property type="project" value="InterPro"/>
</dbReference>
<comment type="caution">
    <text evidence="5">The sequence shown here is derived from an EMBL/GenBank/DDBJ whole genome shotgun (WGS) entry which is preliminary data.</text>
</comment>
<dbReference type="OrthoDB" id="68328at2759"/>
<dbReference type="GO" id="GO:0009062">
    <property type="term" value="P:fatty acid catabolic process"/>
    <property type="evidence" value="ECO:0007669"/>
    <property type="project" value="TreeGrafter"/>
</dbReference>
<sequence length="646" mass="73076">MAPKNEEPKLRTSLDFAGLMALRQLDSPEQTASHPEKTERFQSLSVPFPPGERDSAFGGHVFAQSAFAASKTVDKGFLIHDITGTFILPGRLDVPYIYTVRHLRDGKMYCTRAIDARQDGAICFSSLCSFKRDERGATVSHQPSPAQERYARILAAKRPEEQPVSAGVDVDWWIELVKNGDVVETEFPGLDVRKADMQGYNESAEVKQRPEKYRQLNLYALKGLPEESGAGVCRAEMRRREQSAEYDNLYACAHMYASDRNSLLLIPRALGHGSFVAMASLTLMVVFHEHGDALRMVDWEAAEGQGEGEVSKKWFVQEGWTPRSGENRAIHESWLWSPDGTLLATSYQDTQNRRKRTRLTSPQKSTPSNRWAARQTSLPSDSFICLTNVPQHRINSSGNTTCTKILVPLTEADIPGAIEVIQQAFAEDPYFEWVFDSPNFNKQRNHDSLAVRCLWGINNALFYVAKETNDGAKGEAVDRTDQNSANTGSSRIVGVSCWLPPRASTEPESWYSWYQGWVLSFRQLMNNLSHWGRGGLISRRYWIWKERQAEAQGAIWDDPKGYYFCNIVAVKPDAQGGGIGRKLFEIVTDQADREGVKSYLESSRNEPNVQIYEKMGFEMKREMECRDGDDACMLYCMVREPRPQKQ</sequence>
<feature type="domain" description="N-acetyltransferase" evidence="4">
    <location>
        <begin position="499"/>
        <end position="639"/>
    </location>
</feature>
<dbReference type="CDD" id="cd04301">
    <property type="entry name" value="NAT_SF"/>
    <property type="match status" value="1"/>
</dbReference>
<feature type="compositionally biased region" description="Polar residues" evidence="3">
    <location>
        <begin position="359"/>
        <end position="374"/>
    </location>
</feature>
<comment type="similarity">
    <text evidence="1">Belongs to the C/M/P thioester hydrolase family.</text>
</comment>
<dbReference type="Pfam" id="PF13622">
    <property type="entry name" value="4HBT_3"/>
    <property type="match status" value="1"/>
</dbReference>
<organism evidence="5 6">
    <name type="scientific">Aspergillus steynii IBT 23096</name>
    <dbReference type="NCBI Taxonomy" id="1392250"/>
    <lineage>
        <taxon>Eukaryota</taxon>
        <taxon>Fungi</taxon>
        <taxon>Dikarya</taxon>
        <taxon>Ascomycota</taxon>
        <taxon>Pezizomycotina</taxon>
        <taxon>Eurotiomycetes</taxon>
        <taxon>Eurotiomycetidae</taxon>
        <taxon>Eurotiales</taxon>
        <taxon>Aspergillaceae</taxon>
        <taxon>Aspergillus</taxon>
        <taxon>Aspergillus subgen. Circumdati</taxon>
    </lineage>
</organism>
<dbReference type="CDD" id="cd03445">
    <property type="entry name" value="Thioesterase_II_repeat2"/>
    <property type="match status" value="1"/>
</dbReference>
<dbReference type="InterPro" id="IPR029069">
    <property type="entry name" value="HotDog_dom_sf"/>
</dbReference>
<evidence type="ECO:0000256" key="2">
    <source>
        <dbReference type="ARBA" id="ARBA00022801"/>
    </source>
</evidence>
<dbReference type="InterPro" id="IPR000182">
    <property type="entry name" value="GNAT_dom"/>
</dbReference>
<dbReference type="InterPro" id="IPR016181">
    <property type="entry name" value="Acyl_CoA_acyltransferase"/>
</dbReference>
<dbReference type="AlphaFoldDB" id="A0A2I2FSR2"/>
<reference evidence="5 6" key="1">
    <citation type="submission" date="2016-12" db="EMBL/GenBank/DDBJ databases">
        <title>The genomes of Aspergillus section Nigri reveals drivers in fungal speciation.</title>
        <authorList>
            <consortium name="DOE Joint Genome Institute"/>
            <person name="Vesth T.C."/>
            <person name="Nybo J."/>
            <person name="Theobald S."/>
            <person name="Brandl J."/>
            <person name="Frisvad J.C."/>
            <person name="Nielsen K.F."/>
            <person name="Lyhne E.K."/>
            <person name="Kogle M.E."/>
            <person name="Kuo A."/>
            <person name="Riley R."/>
            <person name="Clum A."/>
            <person name="Nolan M."/>
            <person name="Lipzen A."/>
            <person name="Salamov A."/>
            <person name="Henrissat B."/>
            <person name="Wiebenga A."/>
            <person name="De Vries R.P."/>
            <person name="Grigoriev I.V."/>
            <person name="Mortensen U.H."/>
            <person name="Andersen M.R."/>
            <person name="Baker S.E."/>
        </authorList>
    </citation>
    <scope>NUCLEOTIDE SEQUENCE [LARGE SCALE GENOMIC DNA]</scope>
    <source>
        <strain evidence="5 6">IBT 23096</strain>
    </source>
</reference>
<gene>
    <name evidence="5" type="ORF">P170DRAFT_450874</name>
</gene>
<dbReference type="Gene3D" id="2.40.160.210">
    <property type="entry name" value="Acyl-CoA thioesterase, double hotdog domain"/>
    <property type="match status" value="1"/>
</dbReference>
<keyword evidence="2" id="KW-0378">Hydrolase</keyword>
<name>A0A2I2FSR2_9EURO</name>
<dbReference type="EMBL" id="MSFO01000010">
    <property type="protein sequence ID" value="PLB43673.1"/>
    <property type="molecule type" value="Genomic_DNA"/>
</dbReference>
<dbReference type="Proteomes" id="UP000234275">
    <property type="component" value="Unassembled WGS sequence"/>
</dbReference>
<proteinExistence type="inferred from homology"/>
<dbReference type="SUPFAM" id="SSF54637">
    <property type="entry name" value="Thioesterase/thiol ester dehydrase-isomerase"/>
    <property type="match status" value="2"/>
</dbReference>
<dbReference type="PANTHER" id="PTHR11066:SF64">
    <property type="entry name" value="ACYL-COA THIOESTERASE (AFU_ORTHOLOGUE AFUA_1G12060)"/>
    <property type="match status" value="1"/>
</dbReference>
<feature type="region of interest" description="Disordered" evidence="3">
    <location>
        <begin position="347"/>
        <end position="374"/>
    </location>
</feature>
<evidence type="ECO:0000256" key="1">
    <source>
        <dbReference type="ARBA" id="ARBA00006538"/>
    </source>
</evidence>
<dbReference type="PANTHER" id="PTHR11066">
    <property type="entry name" value="ACYL-COA THIOESTERASE"/>
    <property type="match status" value="1"/>
</dbReference>
<evidence type="ECO:0000313" key="5">
    <source>
        <dbReference type="EMBL" id="PLB43673.1"/>
    </source>
</evidence>
<protein>
    <recommendedName>
        <fullName evidence="4">N-acetyltransferase domain-containing protein</fullName>
    </recommendedName>
</protein>
<dbReference type="PROSITE" id="PS51186">
    <property type="entry name" value="GNAT"/>
    <property type="match status" value="1"/>
</dbReference>